<comment type="caution">
    <text evidence="1">The sequence shown here is derived from an EMBL/GenBank/DDBJ whole genome shotgun (WGS) entry which is preliminary data.</text>
</comment>
<protein>
    <submittedName>
        <fullName evidence="1">Uncharacterized protein</fullName>
    </submittedName>
</protein>
<dbReference type="RefSeq" id="WP_230752390.1">
    <property type="nucleotide sequence ID" value="NZ_JAINWA010000001.1"/>
</dbReference>
<organism evidence="1 2">
    <name type="scientific">Teretinema zuelzerae</name>
    <dbReference type="NCBI Taxonomy" id="156"/>
    <lineage>
        <taxon>Bacteria</taxon>
        <taxon>Pseudomonadati</taxon>
        <taxon>Spirochaetota</taxon>
        <taxon>Spirochaetia</taxon>
        <taxon>Spirochaetales</taxon>
        <taxon>Treponemataceae</taxon>
        <taxon>Teretinema</taxon>
    </lineage>
</organism>
<evidence type="ECO:0000313" key="2">
    <source>
        <dbReference type="Proteomes" id="UP001198163"/>
    </source>
</evidence>
<sequence>MTKQIITDPRILELKEKIKDNGYVQGAIQRIALVLSDRILEVKDTMHERRI</sequence>
<gene>
    <name evidence="1" type="ORF">K7J14_01750</name>
</gene>
<accession>A0AAE3EGR8</accession>
<dbReference type="Proteomes" id="UP001198163">
    <property type="component" value="Unassembled WGS sequence"/>
</dbReference>
<dbReference type="AlphaFoldDB" id="A0AAE3EGR8"/>
<name>A0AAE3EGR8_9SPIR</name>
<proteinExistence type="predicted"/>
<dbReference type="EMBL" id="JAINWA010000001">
    <property type="protein sequence ID" value="MCD1653421.1"/>
    <property type="molecule type" value="Genomic_DNA"/>
</dbReference>
<keyword evidence="2" id="KW-1185">Reference proteome</keyword>
<reference evidence="1" key="1">
    <citation type="submission" date="2021-08" db="EMBL/GenBank/DDBJ databases">
        <title>Comparative analyses of Brucepasteria parasyntrophica and Teretinema zuelzerae.</title>
        <authorList>
            <person name="Song Y."/>
            <person name="Brune A."/>
        </authorList>
    </citation>
    <scope>NUCLEOTIDE SEQUENCE</scope>
    <source>
        <strain evidence="1">DSM 1903</strain>
    </source>
</reference>
<evidence type="ECO:0000313" key="1">
    <source>
        <dbReference type="EMBL" id="MCD1653421.1"/>
    </source>
</evidence>